<dbReference type="PROSITE" id="PS01174">
    <property type="entry name" value="LIPASE_GDXG_SER"/>
    <property type="match status" value="1"/>
</dbReference>
<evidence type="ECO:0000256" key="1">
    <source>
        <dbReference type="ARBA" id="ARBA00010515"/>
    </source>
</evidence>
<keyword evidence="2 6" id="KW-0378">Hydrolase</keyword>
<dbReference type="GO" id="GO:0016787">
    <property type="term" value="F:hydrolase activity"/>
    <property type="evidence" value="ECO:0007669"/>
    <property type="project" value="UniProtKB-KW"/>
</dbReference>
<dbReference type="InterPro" id="IPR033140">
    <property type="entry name" value="Lipase_GDXG_put_SER_AS"/>
</dbReference>
<accession>A0ABP8AZ46</accession>
<dbReference type="Pfam" id="PF07859">
    <property type="entry name" value="Abhydrolase_3"/>
    <property type="match status" value="1"/>
</dbReference>
<dbReference type="PANTHER" id="PTHR48081:SF8">
    <property type="entry name" value="ALPHA_BETA HYDROLASE FOLD-3 DOMAIN-CONTAINING PROTEIN-RELATED"/>
    <property type="match status" value="1"/>
</dbReference>
<feature type="active site" evidence="3">
    <location>
        <position position="126"/>
    </location>
</feature>
<comment type="similarity">
    <text evidence="1">Belongs to the 'GDXG' lipolytic enzyme family.</text>
</comment>
<dbReference type="InterPro" id="IPR050300">
    <property type="entry name" value="GDXG_lipolytic_enzyme"/>
</dbReference>
<gene>
    <name evidence="6" type="ORF">GCM10022288_28840</name>
</gene>
<dbReference type="InterPro" id="IPR029058">
    <property type="entry name" value="AB_hydrolase_fold"/>
</dbReference>
<feature type="compositionally biased region" description="Basic and acidic residues" evidence="4">
    <location>
        <begin position="1"/>
        <end position="15"/>
    </location>
</feature>
<comment type="caution">
    <text evidence="6">The sequence shown here is derived from an EMBL/GenBank/DDBJ whole genome shotgun (WGS) entry which is preliminary data.</text>
</comment>
<evidence type="ECO:0000313" key="7">
    <source>
        <dbReference type="Proteomes" id="UP001500213"/>
    </source>
</evidence>
<evidence type="ECO:0000256" key="4">
    <source>
        <dbReference type="SAM" id="MobiDB-lite"/>
    </source>
</evidence>
<reference evidence="7" key="1">
    <citation type="journal article" date="2019" name="Int. J. Syst. Evol. Microbiol.">
        <title>The Global Catalogue of Microorganisms (GCM) 10K type strain sequencing project: providing services to taxonomists for standard genome sequencing and annotation.</title>
        <authorList>
            <consortium name="The Broad Institute Genomics Platform"/>
            <consortium name="The Broad Institute Genome Sequencing Center for Infectious Disease"/>
            <person name="Wu L."/>
            <person name="Ma J."/>
        </authorList>
    </citation>
    <scope>NUCLEOTIDE SEQUENCE [LARGE SCALE GENOMIC DNA]</scope>
    <source>
        <strain evidence="7">JCM 17593</strain>
    </source>
</reference>
<dbReference type="PANTHER" id="PTHR48081">
    <property type="entry name" value="AB HYDROLASE SUPERFAMILY PROTEIN C4A8.06C"/>
    <property type="match status" value="1"/>
</dbReference>
<evidence type="ECO:0000259" key="5">
    <source>
        <dbReference type="Pfam" id="PF07859"/>
    </source>
</evidence>
<feature type="region of interest" description="Disordered" evidence="4">
    <location>
        <begin position="1"/>
        <end position="22"/>
    </location>
</feature>
<evidence type="ECO:0000313" key="6">
    <source>
        <dbReference type="EMBL" id="GAA4194058.1"/>
    </source>
</evidence>
<dbReference type="SUPFAM" id="SSF53474">
    <property type="entry name" value="alpha/beta-Hydrolases"/>
    <property type="match status" value="1"/>
</dbReference>
<evidence type="ECO:0000256" key="3">
    <source>
        <dbReference type="PROSITE-ProRule" id="PRU10038"/>
    </source>
</evidence>
<proteinExistence type="inferred from homology"/>
<organism evidence="6 7">
    <name type="scientific">Gryllotalpicola kribbensis</name>
    <dbReference type="NCBI Taxonomy" id="993084"/>
    <lineage>
        <taxon>Bacteria</taxon>
        <taxon>Bacillati</taxon>
        <taxon>Actinomycetota</taxon>
        <taxon>Actinomycetes</taxon>
        <taxon>Micrococcales</taxon>
        <taxon>Microbacteriaceae</taxon>
        <taxon>Gryllotalpicola</taxon>
    </lineage>
</organism>
<dbReference type="InterPro" id="IPR013094">
    <property type="entry name" value="AB_hydrolase_3"/>
</dbReference>
<keyword evidence="7" id="KW-1185">Reference proteome</keyword>
<dbReference type="Gene3D" id="3.40.50.1820">
    <property type="entry name" value="alpha/beta hydrolase"/>
    <property type="match status" value="1"/>
</dbReference>
<dbReference type="Proteomes" id="UP001500213">
    <property type="component" value="Unassembled WGS sequence"/>
</dbReference>
<feature type="domain" description="Alpha/beta hydrolase fold-3" evidence="5">
    <location>
        <begin position="54"/>
        <end position="247"/>
    </location>
</feature>
<name>A0ABP8AZ46_9MICO</name>
<dbReference type="RefSeq" id="WP_344778097.1">
    <property type="nucleotide sequence ID" value="NZ_BAABBX010000016.1"/>
</dbReference>
<dbReference type="EMBL" id="BAABBX010000016">
    <property type="protein sequence ID" value="GAA4194058.1"/>
    <property type="molecule type" value="Genomic_DNA"/>
</dbReference>
<evidence type="ECO:0000256" key="2">
    <source>
        <dbReference type="ARBA" id="ARBA00022801"/>
    </source>
</evidence>
<sequence length="271" mass="27581">MDQGTAERLRRESRARAAARAPGPEVAAVDDLDAGGVRVRRYAAQPGEPAVVAVYAHGGYFVVGDLDSQDAYCRRLTSAIGGVVYSVDYALAPEARAEESIAGFLAAARLAHSEHLDGALVLSGDSAGGAIAFVAAARLRDEGMPVAALFLTNPSLDLSLAVADRTVDGGPDLDLLADAVAAWAGSDAAAPGVDPARTPIDGLPPTLIAVGTRDALRPEAVHMHERLSAAGVPGRLILLEGVGHGFVGGGTVGDAEARDQALAALGELLAR</sequence>
<protein>
    <submittedName>
        <fullName evidence="6">Alpha/beta hydrolase</fullName>
    </submittedName>
</protein>